<dbReference type="EMBL" id="UATL01000005">
    <property type="protein sequence ID" value="SPY44524.1"/>
    <property type="molecule type" value="Genomic_DNA"/>
</dbReference>
<protein>
    <submittedName>
        <fullName evidence="2">Uncharacterized protein conserved in bacteria</fullName>
    </submittedName>
</protein>
<organism evidence="2 3">
    <name type="scientific">Photobacterium damselae</name>
    <dbReference type="NCBI Taxonomy" id="38293"/>
    <lineage>
        <taxon>Bacteria</taxon>
        <taxon>Pseudomonadati</taxon>
        <taxon>Pseudomonadota</taxon>
        <taxon>Gammaproteobacteria</taxon>
        <taxon>Vibrionales</taxon>
        <taxon>Vibrionaceae</taxon>
        <taxon>Photobacterium</taxon>
    </lineage>
</organism>
<dbReference type="Proteomes" id="UP000251647">
    <property type="component" value="Unassembled WGS sequence"/>
</dbReference>
<keyword evidence="1" id="KW-0812">Transmembrane</keyword>
<evidence type="ECO:0000256" key="1">
    <source>
        <dbReference type="SAM" id="Phobius"/>
    </source>
</evidence>
<reference evidence="2 3" key="1">
    <citation type="submission" date="2018-06" db="EMBL/GenBank/DDBJ databases">
        <authorList>
            <consortium name="Pathogen Informatics"/>
            <person name="Doyle S."/>
        </authorList>
    </citation>
    <scope>NUCLEOTIDE SEQUENCE [LARGE SCALE GENOMIC DNA]</scope>
    <source>
        <strain evidence="2 3">NCTC11647</strain>
    </source>
</reference>
<keyword evidence="1" id="KW-1133">Transmembrane helix</keyword>
<feature type="transmembrane region" description="Helical" evidence="1">
    <location>
        <begin position="12"/>
        <end position="32"/>
    </location>
</feature>
<keyword evidence="1" id="KW-0472">Membrane</keyword>
<evidence type="ECO:0000313" key="3">
    <source>
        <dbReference type="Proteomes" id="UP000251647"/>
    </source>
</evidence>
<dbReference type="RefSeq" id="WP_005304353.1">
    <property type="nucleotide sequence ID" value="NZ_CP018298.1"/>
</dbReference>
<sequence length="200" mass="22608">MGSSFVEYFNALNLLIFIVFSLGMLIAFRLVLCINMMRCNVKSLLFLFLLSLTTSFSAFADDKEPLVSQMDAYLIEVNKDGDEVLKPADTVYPKDKIEYKLTYTNNSKGALDGLVITGPIPQNTVYVGDTDKTKVKSKFVVSIDGGKTFEPEPVKREVMKDGKKVEVIIPPEKYTAVRWIPEVPINSKEKQIFTYRIEVK</sequence>
<evidence type="ECO:0000313" key="2">
    <source>
        <dbReference type="EMBL" id="SPY44524.1"/>
    </source>
</evidence>
<name>A0A2X1XUY7_PHODM</name>
<feature type="transmembrane region" description="Helical" evidence="1">
    <location>
        <begin position="44"/>
        <end position="60"/>
    </location>
</feature>
<accession>A0A2X1XUY7</accession>
<gene>
    <name evidence="2" type="ORF">NCTC11647_03472</name>
</gene>
<proteinExistence type="predicted"/>
<dbReference type="AlphaFoldDB" id="A0A2X1XUY7"/>